<dbReference type="GeneID" id="87806658"/>
<keyword evidence="1" id="KW-0472">Membrane</keyword>
<evidence type="ECO:0008006" key="4">
    <source>
        <dbReference type="Google" id="ProtNLM"/>
    </source>
</evidence>
<accession>A0AAF1BGK2</accession>
<keyword evidence="3" id="KW-1185">Reference proteome</keyword>
<dbReference type="Proteomes" id="UP000827549">
    <property type="component" value="Chromosome 2"/>
</dbReference>
<feature type="transmembrane region" description="Helical" evidence="1">
    <location>
        <begin position="20"/>
        <end position="39"/>
    </location>
</feature>
<feature type="transmembrane region" description="Helical" evidence="1">
    <location>
        <begin position="46"/>
        <end position="65"/>
    </location>
</feature>
<reference evidence="2" key="1">
    <citation type="submission" date="2023-10" db="EMBL/GenBank/DDBJ databases">
        <authorList>
            <person name="Noh H."/>
        </authorList>
    </citation>
    <scope>NUCLEOTIDE SEQUENCE</scope>
    <source>
        <strain evidence="2">DUCC4014</strain>
    </source>
</reference>
<proteinExistence type="predicted"/>
<dbReference type="EMBL" id="CP086715">
    <property type="protein sequence ID" value="WOO79901.1"/>
    <property type="molecule type" value="Genomic_DNA"/>
</dbReference>
<evidence type="ECO:0000313" key="2">
    <source>
        <dbReference type="EMBL" id="WOO79901.1"/>
    </source>
</evidence>
<organism evidence="2 3">
    <name type="scientific">Vanrija pseudolonga</name>
    <dbReference type="NCBI Taxonomy" id="143232"/>
    <lineage>
        <taxon>Eukaryota</taxon>
        <taxon>Fungi</taxon>
        <taxon>Dikarya</taxon>
        <taxon>Basidiomycota</taxon>
        <taxon>Agaricomycotina</taxon>
        <taxon>Tremellomycetes</taxon>
        <taxon>Trichosporonales</taxon>
        <taxon>Trichosporonaceae</taxon>
        <taxon>Vanrija</taxon>
    </lineage>
</organism>
<evidence type="ECO:0000256" key="1">
    <source>
        <dbReference type="SAM" id="Phobius"/>
    </source>
</evidence>
<evidence type="ECO:0000313" key="3">
    <source>
        <dbReference type="Proteomes" id="UP000827549"/>
    </source>
</evidence>
<keyword evidence="1" id="KW-0812">Transmembrane</keyword>
<feature type="transmembrane region" description="Helical" evidence="1">
    <location>
        <begin position="100"/>
        <end position="118"/>
    </location>
</feature>
<keyword evidence="1" id="KW-1133">Transmembrane helix</keyword>
<sequence length="131" mass="14470">MATRMTPLMAVWFTLEGGDLAAVPELLIVIAVLGVMTLFPRIQARSNLAPVAVVIALITSLRPLVPVSLLKPAHITRACNKTWAVLVYLTARYDPFPDRIAADRVLITLLPLIALLFFGTDDGRRMHRIEI</sequence>
<protein>
    <recommendedName>
        <fullName evidence="4">Transmembrane protein</fullName>
    </recommendedName>
</protein>
<dbReference type="AlphaFoldDB" id="A0AAF1BGK2"/>
<dbReference type="RefSeq" id="XP_062625933.1">
    <property type="nucleotide sequence ID" value="XM_062769949.1"/>
</dbReference>
<gene>
    <name evidence="2" type="ORF">LOC62_02G003415</name>
</gene>
<name>A0AAF1BGK2_9TREE</name>